<accession>A0A8T3C6C4</accession>
<evidence type="ECO:0000313" key="2">
    <source>
        <dbReference type="EMBL" id="KAI0525088.1"/>
    </source>
</evidence>
<dbReference type="AlphaFoldDB" id="A0A8T3C6C4"/>
<protein>
    <submittedName>
        <fullName evidence="2">Uncharacterized protein</fullName>
    </submittedName>
</protein>
<keyword evidence="1" id="KW-0472">Membrane</keyword>
<proteinExistence type="predicted"/>
<feature type="transmembrane region" description="Helical" evidence="1">
    <location>
        <begin position="68"/>
        <end position="86"/>
    </location>
</feature>
<sequence length="144" mass="16296">MKVEDLIVCLGSRFARDLWRVVLPLESKNIVSFFVFLHLLVKTLFCFPIFHCLGAIPAARLLFLCRDSSFLTCFGLILNSSVFYQIDCGGVTGLHYNLQYLDVSTCYLQSPIDCGEANLILGSIHNTYFVVVVIRFIINISTYL</sequence>
<keyword evidence="1" id="KW-1133">Transmembrane helix</keyword>
<reference evidence="2" key="1">
    <citation type="journal article" date="2022" name="Front. Genet.">
        <title>Chromosome-Scale Assembly of the Dendrobium nobile Genome Provides Insights Into the Molecular Mechanism of the Biosynthesis of the Medicinal Active Ingredient of Dendrobium.</title>
        <authorList>
            <person name="Xu Q."/>
            <person name="Niu S.-C."/>
            <person name="Li K.-L."/>
            <person name="Zheng P.-J."/>
            <person name="Zhang X.-J."/>
            <person name="Jia Y."/>
            <person name="Liu Y."/>
            <person name="Niu Y.-X."/>
            <person name="Yu L.-H."/>
            <person name="Chen D.-F."/>
            <person name="Zhang G.-Q."/>
        </authorList>
    </citation>
    <scope>NUCLEOTIDE SEQUENCE</scope>
    <source>
        <tissue evidence="2">Leaf</tissue>
    </source>
</reference>
<keyword evidence="1" id="KW-0812">Transmembrane</keyword>
<evidence type="ECO:0000256" key="1">
    <source>
        <dbReference type="SAM" id="Phobius"/>
    </source>
</evidence>
<name>A0A8T3C6C4_DENNO</name>
<feature type="transmembrane region" description="Helical" evidence="1">
    <location>
        <begin position="119"/>
        <end position="138"/>
    </location>
</feature>
<organism evidence="2 3">
    <name type="scientific">Dendrobium nobile</name>
    <name type="common">Orchid</name>
    <dbReference type="NCBI Taxonomy" id="94219"/>
    <lineage>
        <taxon>Eukaryota</taxon>
        <taxon>Viridiplantae</taxon>
        <taxon>Streptophyta</taxon>
        <taxon>Embryophyta</taxon>
        <taxon>Tracheophyta</taxon>
        <taxon>Spermatophyta</taxon>
        <taxon>Magnoliopsida</taxon>
        <taxon>Liliopsida</taxon>
        <taxon>Asparagales</taxon>
        <taxon>Orchidaceae</taxon>
        <taxon>Epidendroideae</taxon>
        <taxon>Malaxideae</taxon>
        <taxon>Dendrobiinae</taxon>
        <taxon>Dendrobium</taxon>
    </lineage>
</organism>
<dbReference type="Proteomes" id="UP000829196">
    <property type="component" value="Unassembled WGS sequence"/>
</dbReference>
<comment type="caution">
    <text evidence="2">The sequence shown here is derived from an EMBL/GenBank/DDBJ whole genome shotgun (WGS) entry which is preliminary data.</text>
</comment>
<keyword evidence="3" id="KW-1185">Reference proteome</keyword>
<dbReference type="EMBL" id="JAGYWB010000004">
    <property type="protein sequence ID" value="KAI0525088.1"/>
    <property type="molecule type" value="Genomic_DNA"/>
</dbReference>
<feature type="transmembrane region" description="Helical" evidence="1">
    <location>
        <begin position="30"/>
        <end position="56"/>
    </location>
</feature>
<evidence type="ECO:0000313" key="3">
    <source>
        <dbReference type="Proteomes" id="UP000829196"/>
    </source>
</evidence>
<gene>
    <name evidence="2" type="ORF">KFK09_004478</name>
</gene>